<feature type="compositionally biased region" description="Basic residues" evidence="1">
    <location>
        <begin position="1"/>
        <end position="22"/>
    </location>
</feature>
<feature type="compositionally biased region" description="Basic and acidic residues" evidence="1">
    <location>
        <begin position="45"/>
        <end position="75"/>
    </location>
</feature>
<comment type="caution">
    <text evidence="2">The sequence shown here is derived from an EMBL/GenBank/DDBJ whole genome shotgun (WGS) entry which is preliminary data.</text>
</comment>
<keyword evidence="3" id="KW-1185">Reference proteome</keyword>
<feature type="region of interest" description="Disordered" evidence="1">
    <location>
        <begin position="96"/>
        <end position="236"/>
    </location>
</feature>
<dbReference type="EMBL" id="JAGXEW010000033">
    <property type="protein sequence ID" value="KAK1154833.1"/>
    <property type="molecule type" value="Genomic_DNA"/>
</dbReference>
<dbReference type="AlphaFoldDB" id="A0AAD8FT47"/>
<protein>
    <submittedName>
        <fullName evidence="2">Uncharacterized protein</fullName>
    </submittedName>
</protein>
<proteinExistence type="predicted"/>
<gene>
    <name evidence="2" type="ORF">AOXY_G27826</name>
</gene>
<accession>A0AAD8FT47</accession>
<sequence length="347" mass="36757">MSKRKRQQSAGGKRKGTTKKKKVTQEKASGTVNEESAACGQQAELRCEDDRAAPSSAEERGVAGRSESEGGDGAHKLSPGVKDCFLPLAQNILPGRSSAAVSSCDDDDVAQPSAPEDTTSDQHRGAGEGPGKGDATLHSHGEHTGRTTKPALRESRDRRQIQRGSNPLERGGGALQRSWGSACTPTFPLRNPGEPLPCQQQQQQQQSPFLREKNLRGSAKGDPQAGARSRDGEGLASFPESGIRNNAAASCLCLLLVPSSCAGRSRIRSGMRTRNRQQAGKSQASCEDHSEWDSEFLHNCSTQRFPDSCSLPAPLPILGTESGGSALELPLSIGSISDSQLHEITLG</sequence>
<evidence type="ECO:0000256" key="1">
    <source>
        <dbReference type="SAM" id="MobiDB-lite"/>
    </source>
</evidence>
<reference evidence="2" key="1">
    <citation type="submission" date="2022-02" db="EMBL/GenBank/DDBJ databases">
        <title>Atlantic sturgeon de novo genome assembly.</title>
        <authorList>
            <person name="Stock M."/>
            <person name="Klopp C."/>
            <person name="Guiguen Y."/>
            <person name="Cabau C."/>
            <person name="Parinello H."/>
            <person name="Santidrian Yebra-Pimentel E."/>
            <person name="Kuhl H."/>
            <person name="Dirks R.P."/>
            <person name="Guessner J."/>
            <person name="Wuertz S."/>
            <person name="Du K."/>
            <person name="Schartl M."/>
        </authorList>
    </citation>
    <scope>NUCLEOTIDE SEQUENCE</scope>
    <source>
        <strain evidence="2">STURGEONOMICS-FGT-2020</strain>
        <tissue evidence="2">Whole blood</tissue>
    </source>
</reference>
<evidence type="ECO:0000313" key="2">
    <source>
        <dbReference type="EMBL" id="KAK1154833.1"/>
    </source>
</evidence>
<name>A0AAD8FT47_ACIOX</name>
<dbReference type="Proteomes" id="UP001230051">
    <property type="component" value="Unassembled WGS sequence"/>
</dbReference>
<organism evidence="2 3">
    <name type="scientific">Acipenser oxyrinchus oxyrinchus</name>
    <dbReference type="NCBI Taxonomy" id="40147"/>
    <lineage>
        <taxon>Eukaryota</taxon>
        <taxon>Metazoa</taxon>
        <taxon>Chordata</taxon>
        <taxon>Craniata</taxon>
        <taxon>Vertebrata</taxon>
        <taxon>Euteleostomi</taxon>
        <taxon>Actinopterygii</taxon>
        <taxon>Chondrostei</taxon>
        <taxon>Acipenseriformes</taxon>
        <taxon>Acipenseridae</taxon>
        <taxon>Acipenser</taxon>
    </lineage>
</organism>
<feature type="region of interest" description="Disordered" evidence="1">
    <location>
        <begin position="1"/>
        <end position="81"/>
    </location>
</feature>
<evidence type="ECO:0000313" key="3">
    <source>
        <dbReference type="Proteomes" id="UP001230051"/>
    </source>
</evidence>
<feature type="compositionally biased region" description="Basic and acidic residues" evidence="1">
    <location>
        <begin position="135"/>
        <end position="160"/>
    </location>
</feature>